<dbReference type="EMBL" id="LR797495">
    <property type="protein sequence ID" value="CAB4220367.1"/>
    <property type="molecule type" value="Genomic_DNA"/>
</dbReference>
<evidence type="ECO:0000313" key="6">
    <source>
        <dbReference type="EMBL" id="CAB5230433.1"/>
    </source>
</evidence>
<evidence type="ECO:0000313" key="3">
    <source>
        <dbReference type="EMBL" id="CAB4189336.1"/>
    </source>
</evidence>
<accession>A0A6J5R3P4</accession>
<evidence type="ECO:0000313" key="1">
    <source>
        <dbReference type="EMBL" id="CAB4178928.1"/>
    </source>
</evidence>
<gene>
    <name evidence="1" type="ORF">UFOVP1029_13</name>
    <name evidence="2" type="ORF">UFOVP1129_13</name>
    <name evidence="3" type="ORF">UFOVP1188_13</name>
    <name evidence="4" type="ORF">UFOVP1490_34</name>
    <name evidence="6" type="ORF">UFOVP1576_13</name>
    <name evidence="5" type="ORF">UFOVP1633_13</name>
</gene>
<proteinExistence type="predicted"/>
<dbReference type="EMBL" id="LR796972">
    <property type="protein sequence ID" value="CAB4178928.1"/>
    <property type="molecule type" value="Genomic_DNA"/>
</dbReference>
<protein>
    <submittedName>
        <fullName evidence="3">Uncharacterized protein</fullName>
    </submittedName>
</protein>
<reference evidence="3" key="1">
    <citation type="submission" date="2020-05" db="EMBL/GenBank/DDBJ databases">
        <authorList>
            <person name="Chiriac C."/>
            <person name="Salcher M."/>
            <person name="Ghai R."/>
            <person name="Kavagutti S V."/>
        </authorList>
    </citation>
    <scope>NUCLEOTIDE SEQUENCE</scope>
</reference>
<dbReference type="EMBL" id="LR798420">
    <property type="protein sequence ID" value="CAB5230433.1"/>
    <property type="molecule type" value="Genomic_DNA"/>
</dbReference>
<name>A0A6J5R3P4_9CAUD</name>
<dbReference type="EMBL" id="LR797444">
    <property type="protein sequence ID" value="CAB4217492.1"/>
    <property type="molecule type" value="Genomic_DNA"/>
</dbReference>
<evidence type="ECO:0000313" key="2">
    <source>
        <dbReference type="EMBL" id="CAB4185075.1"/>
    </source>
</evidence>
<evidence type="ECO:0000313" key="4">
    <source>
        <dbReference type="EMBL" id="CAB4217492.1"/>
    </source>
</evidence>
<dbReference type="EMBL" id="LR797077">
    <property type="protein sequence ID" value="CAB4185075.1"/>
    <property type="molecule type" value="Genomic_DNA"/>
</dbReference>
<evidence type="ECO:0000313" key="5">
    <source>
        <dbReference type="EMBL" id="CAB4220367.1"/>
    </source>
</evidence>
<organism evidence="3">
    <name type="scientific">uncultured Caudovirales phage</name>
    <dbReference type="NCBI Taxonomy" id="2100421"/>
    <lineage>
        <taxon>Viruses</taxon>
        <taxon>Duplodnaviria</taxon>
        <taxon>Heunggongvirae</taxon>
        <taxon>Uroviricota</taxon>
        <taxon>Caudoviricetes</taxon>
        <taxon>Peduoviridae</taxon>
        <taxon>Maltschvirus</taxon>
        <taxon>Maltschvirus maltsch</taxon>
    </lineage>
</organism>
<sequence>MIIRIQIDPAQFAEIMAKRGAVRQLLIKGPRAPITGNCILVRYVGQIAPGALPTAPFLIGEYEYNSPIGWKRAEIFQISSLKIGEYFRHGGDWFECAHNETITATDWAPAITEFVGIYGDVRRSNRGETG</sequence>
<dbReference type="EMBL" id="LR797136">
    <property type="protein sequence ID" value="CAB4189336.1"/>
    <property type="molecule type" value="Genomic_DNA"/>
</dbReference>